<evidence type="ECO:0000313" key="1">
    <source>
        <dbReference type="EMBL" id="WGC85960.1"/>
    </source>
</evidence>
<organism evidence="1 2">
    <name type="scientific">Aeromonas caviae</name>
    <name type="common">Aeromonas punctata</name>
    <dbReference type="NCBI Taxonomy" id="648"/>
    <lineage>
        <taxon>Bacteria</taxon>
        <taxon>Pseudomonadati</taxon>
        <taxon>Pseudomonadota</taxon>
        <taxon>Gammaproteobacteria</taxon>
        <taxon>Aeromonadales</taxon>
        <taxon>Aeromonadaceae</taxon>
        <taxon>Aeromonas</taxon>
    </lineage>
</organism>
<dbReference type="RefSeq" id="WP_125117038.1">
    <property type="nucleotide sequence ID" value="NZ_AP019195.1"/>
</dbReference>
<accession>A0AAF0K074</accession>
<proteinExistence type="predicted"/>
<dbReference type="AlphaFoldDB" id="A0AAF0K074"/>
<evidence type="ECO:0000313" key="2">
    <source>
        <dbReference type="Proteomes" id="UP001163285"/>
    </source>
</evidence>
<gene>
    <name evidence="1" type="ORF">OJY61_21855</name>
</gene>
<name>A0AAF0K074_AERCA</name>
<dbReference type="Proteomes" id="UP001163285">
    <property type="component" value="Chromosome"/>
</dbReference>
<dbReference type="EMBL" id="CP110176">
    <property type="protein sequence ID" value="WGC85960.1"/>
    <property type="molecule type" value="Genomic_DNA"/>
</dbReference>
<protein>
    <submittedName>
        <fullName evidence="1">Uncharacterized protein</fullName>
    </submittedName>
</protein>
<sequence>MRAETLFHANDWPGIYRELSIAFDAAKYAAGQNQRPLLNHYLEACAKNNKWREFKKGVAWAQYLGIKVRFLGQDEPSDDNMRYVFGLMRNGYITW</sequence>
<reference evidence="1" key="1">
    <citation type="submission" date="2023-04" db="EMBL/GenBank/DDBJ databases">
        <title>Whole Genome Sequence of Multi-drug resistant Aeromonas caviae as a gut pathogen in newborn.</title>
        <authorList>
            <person name="Jadhav S.V."/>
            <person name="Saroj S.D."/>
            <person name="Saha U.B."/>
            <person name="Sen S."/>
            <person name="Kher A."/>
        </authorList>
    </citation>
    <scope>NUCLEOTIDE SEQUENCE</scope>
    <source>
        <strain evidence="1">SVJ23</strain>
    </source>
</reference>